<organism evidence="1 2">
    <name type="scientific">Cottoperca gobio</name>
    <name type="common">Frogmouth</name>
    <name type="synonym">Aphritis gobio</name>
    <dbReference type="NCBI Taxonomy" id="56716"/>
    <lineage>
        <taxon>Eukaryota</taxon>
        <taxon>Metazoa</taxon>
        <taxon>Chordata</taxon>
        <taxon>Craniata</taxon>
        <taxon>Vertebrata</taxon>
        <taxon>Euteleostomi</taxon>
        <taxon>Actinopterygii</taxon>
        <taxon>Neopterygii</taxon>
        <taxon>Teleostei</taxon>
        <taxon>Neoteleostei</taxon>
        <taxon>Acanthomorphata</taxon>
        <taxon>Eupercaria</taxon>
        <taxon>Perciformes</taxon>
        <taxon>Notothenioidei</taxon>
        <taxon>Bovichtidae</taxon>
        <taxon>Cottoperca</taxon>
    </lineage>
</organism>
<keyword evidence="1" id="KW-1185">Reference proteome</keyword>
<protein>
    <submittedName>
        <fullName evidence="2">Uncharacterized protein LOC115015488 isoform X5</fullName>
    </submittedName>
</protein>
<gene>
    <name evidence="2" type="primary">LOC115015488</name>
</gene>
<dbReference type="RefSeq" id="XP_029298703.1">
    <property type="nucleotide sequence ID" value="XM_029442843.1"/>
</dbReference>
<dbReference type="AlphaFoldDB" id="A0A6J2QJX1"/>
<proteinExistence type="predicted"/>
<accession>A0A6J2QJX1</accession>
<dbReference type="GeneID" id="115015488"/>
<name>A0A6J2QJX1_COTGO</name>
<sequence>MFYFLLHQEAERRVETVVRDAEPFRTNAFLIIDQMLELFDPGRDLHTLLVDEAAKRKSTEMVALDDPLSTKAPKLVDEEAERRNNELEATYFNWNASFIINKMLELNNPNPSTHTTLLVDEILHSIFFLGKLNDPTFSPQNIHA</sequence>
<evidence type="ECO:0000313" key="1">
    <source>
        <dbReference type="Proteomes" id="UP000504630"/>
    </source>
</evidence>
<evidence type="ECO:0000313" key="2">
    <source>
        <dbReference type="RefSeq" id="XP_029298703.1"/>
    </source>
</evidence>
<dbReference type="Proteomes" id="UP000504630">
    <property type="component" value="Chromosome 11"/>
</dbReference>
<reference evidence="2" key="1">
    <citation type="submission" date="2025-08" db="UniProtKB">
        <authorList>
            <consortium name="RefSeq"/>
        </authorList>
    </citation>
    <scope>IDENTIFICATION</scope>
</reference>